<keyword evidence="3" id="KW-1185">Reference proteome</keyword>
<sequence length="124" mass="14192">MRYVLIILSLFLVTSCSSDNAINPGNDVWVLQNVSCFCYFGEDYDFSQHTIQFDSSTKQVTFSHNGELEFLVPAGTYPYTDNGTEIGIEGRQYLYREEGDLLVLNYVDNPQIADDEVTYSFQRN</sequence>
<dbReference type="EMBL" id="JAMFMA010000002">
    <property type="protein sequence ID" value="MCL6273934.1"/>
    <property type="molecule type" value="Genomic_DNA"/>
</dbReference>
<comment type="caution">
    <text evidence="2">The sequence shown here is derived from an EMBL/GenBank/DDBJ whole genome shotgun (WGS) entry which is preliminary data.</text>
</comment>
<gene>
    <name evidence="2" type="ORF">M3P19_07935</name>
</gene>
<protein>
    <recommendedName>
        <fullName evidence="4">C-type lysozyme inhibitor domain-containing protein</fullName>
    </recommendedName>
</protein>
<keyword evidence="1" id="KW-0732">Signal</keyword>
<accession>A0ABT0PRG1</accession>
<proteinExistence type="predicted"/>
<evidence type="ECO:0000313" key="3">
    <source>
        <dbReference type="Proteomes" id="UP001203607"/>
    </source>
</evidence>
<evidence type="ECO:0008006" key="4">
    <source>
        <dbReference type="Google" id="ProtNLM"/>
    </source>
</evidence>
<feature type="chain" id="PRO_5046860477" description="C-type lysozyme inhibitor domain-containing protein" evidence="1">
    <location>
        <begin position="22"/>
        <end position="124"/>
    </location>
</feature>
<reference evidence="2 3" key="1">
    <citation type="submission" date="2022-05" db="EMBL/GenBank/DDBJ databases">
        <authorList>
            <person name="Park J.-S."/>
        </authorList>
    </citation>
    <scope>NUCLEOTIDE SEQUENCE [LARGE SCALE GENOMIC DNA]</scope>
    <source>
        <strain evidence="2 3">2012CJ35-5</strain>
    </source>
</reference>
<organism evidence="2 3">
    <name type="scientific">Flagellimonas spongiicola</name>
    <dbReference type="NCBI Taxonomy" id="2942208"/>
    <lineage>
        <taxon>Bacteria</taxon>
        <taxon>Pseudomonadati</taxon>
        <taxon>Bacteroidota</taxon>
        <taxon>Flavobacteriia</taxon>
        <taxon>Flavobacteriales</taxon>
        <taxon>Flavobacteriaceae</taxon>
        <taxon>Flagellimonas</taxon>
    </lineage>
</organism>
<name>A0ABT0PRG1_9FLAO</name>
<evidence type="ECO:0000313" key="2">
    <source>
        <dbReference type="EMBL" id="MCL6273934.1"/>
    </source>
</evidence>
<feature type="signal peptide" evidence="1">
    <location>
        <begin position="1"/>
        <end position="21"/>
    </location>
</feature>
<dbReference type="Proteomes" id="UP001203607">
    <property type="component" value="Unassembled WGS sequence"/>
</dbReference>
<evidence type="ECO:0000256" key="1">
    <source>
        <dbReference type="SAM" id="SignalP"/>
    </source>
</evidence>
<dbReference type="RefSeq" id="WP_249657125.1">
    <property type="nucleotide sequence ID" value="NZ_JAMFMA010000002.1"/>
</dbReference>
<dbReference type="PROSITE" id="PS51257">
    <property type="entry name" value="PROKAR_LIPOPROTEIN"/>
    <property type="match status" value="1"/>
</dbReference>